<protein>
    <submittedName>
        <fullName evidence="1">Uncharacterized protein</fullName>
    </submittedName>
</protein>
<evidence type="ECO:0000313" key="1">
    <source>
        <dbReference type="EMBL" id="HII72962.1"/>
    </source>
</evidence>
<dbReference type="Proteomes" id="UP000646844">
    <property type="component" value="Unassembled WGS sequence"/>
</dbReference>
<dbReference type="RefSeq" id="WP_052846728.1">
    <property type="nucleotide sequence ID" value="NZ_BAABQO010000001.1"/>
</dbReference>
<dbReference type="EMBL" id="DUJO01000003">
    <property type="protein sequence ID" value="HII72962.1"/>
    <property type="molecule type" value="Genomic_DNA"/>
</dbReference>
<proteinExistence type="predicted"/>
<dbReference type="GeneID" id="25400389"/>
<dbReference type="AlphaFoldDB" id="A0A832TBF8"/>
<evidence type="ECO:0000313" key="2">
    <source>
        <dbReference type="Proteomes" id="UP000646844"/>
    </source>
</evidence>
<dbReference type="OMA" id="VVHRAWC"/>
<name>A0A832TBF8_9CREN</name>
<sequence length="197" mass="21970">MPRVNIAADSDILDELEQEAKKKGYTLYAITNLALKAVAEILKEGGDSETLISLVEYYRIIRDLEIVPVTVWYLENLIKMAYDSDQKKAIEICETTGMQVASYLKTKASTISELLDIYDKIKEMLPIKDISVKQNGDTIDFRITGTGFGLESTTCAAHILKKILEEYGFNILSMTPSPGGIILVKAKANLTVEDRQK</sequence>
<accession>A0A832TBF8</accession>
<gene>
    <name evidence="1" type="ORF">HA332_00820</name>
</gene>
<reference evidence="1" key="1">
    <citation type="journal article" date="2020" name="bioRxiv">
        <title>A rank-normalized archaeal taxonomy based on genome phylogeny resolves widespread incomplete and uneven classifications.</title>
        <authorList>
            <person name="Rinke C."/>
            <person name="Chuvochina M."/>
            <person name="Mussig A.J."/>
            <person name="Chaumeil P.-A."/>
            <person name="Waite D.W."/>
            <person name="Whitman W.B."/>
            <person name="Parks D.H."/>
            <person name="Hugenholtz P."/>
        </authorList>
    </citation>
    <scope>NUCLEOTIDE SEQUENCE</scope>
    <source>
        <strain evidence="1">UBA8838</strain>
    </source>
</reference>
<comment type="caution">
    <text evidence="1">The sequence shown here is derived from an EMBL/GenBank/DDBJ whole genome shotgun (WGS) entry which is preliminary data.</text>
</comment>
<organism evidence="1 2">
    <name type="scientific">Sulfurisphaera tokodaii</name>
    <dbReference type="NCBI Taxonomy" id="111955"/>
    <lineage>
        <taxon>Archaea</taxon>
        <taxon>Thermoproteota</taxon>
        <taxon>Thermoprotei</taxon>
        <taxon>Sulfolobales</taxon>
        <taxon>Sulfolobaceae</taxon>
        <taxon>Sulfurisphaera</taxon>
    </lineage>
</organism>